<gene>
    <name evidence="8" type="ORF">EDS130_LOCUS22899</name>
</gene>
<comment type="subcellular location">
    <subcellularLocation>
        <location evidence="1 6">Endoplasmic reticulum membrane</location>
        <topology evidence="1 6">Multi-pass membrane protein</topology>
    </subcellularLocation>
</comment>
<evidence type="ECO:0000256" key="3">
    <source>
        <dbReference type="ARBA" id="ARBA00022824"/>
    </source>
</evidence>
<comment type="caution">
    <text evidence="8">The sequence shown here is derived from an EMBL/GenBank/DDBJ whole genome shotgun (WGS) entry which is preliminary data.</text>
</comment>
<dbReference type="Pfam" id="PF02453">
    <property type="entry name" value="Reticulon"/>
    <property type="match status" value="1"/>
</dbReference>
<dbReference type="Proteomes" id="UP000663852">
    <property type="component" value="Unassembled WGS sequence"/>
</dbReference>
<dbReference type="PROSITE" id="PS50845">
    <property type="entry name" value="RETICULON"/>
    <property type="match status" value="1"/>
</dbReference>
<dbReference type="EMBL" id="CAJNOJ010000122">
    <property type="protein sequence ID" value="CAF1156484.1"/>
    <property type="molecule type" value="Genomic_DNA"/>
</dbReference>
<dbReference type="InterPro" id="IPR045064">
    <property type="entry name" value="Reticulon-like"/>
</dbReference>
<reference evidence="8" key="1">
    <citation type="submission" date="2021-02" db="EMBL/GenBank/DDBJ databases">
        <authorList>
            <person name="Nowell W R."/>
        </authorList>
    </citation>
    <scope>NUCLEOTIDE SEQUENCE</scope>
</reference>
<evidence type="ECO:0000313" key="9">
    <source>
        <dbReference type="Proteomes" id="UP000663852"/>
    </source>
</evidence>
<keyword evidence="2 6" id="KW-0812">Transmembrane</keyword>
<evidence type="ECO:0000256" key="5">
    <source>
        <dbReference type="ARBA" id="ARBA00023136"/>
    </source>
</evidence>
<feature type="domain" description="Reticulon" evidence="7">
    <location>
        <begin position="143"/>
        <end position="329"/>
    </location>
</feature>
<evidence type="ECO:0000259" key="7">
    <source>
        <dbReference type="PROSITE" id="PS50845"/>
    </source>
</evidence>
<name>A0A814T3F6_ADIRI</name>
<dbReference type="InterPro" id="IPR003388">
    <property type="entry name" value="Reticulon"/>
</dbReference>
<evidence type="ECO:0000256" key="4">
    <source>
        <dbReference type="ARBA" id="ARBA00022989"/>
    </source>
</evidence>
<dbReference type="PANTHER" id="PTHR10994:SF193">
    <property type="entry name" value="RETICULON-LIKE PROTEIN"/>
    <property type="match status" value="1"/>
</dbReference>
<feature type="transmembrane region" description="Helical" evidence="6">
    <location>
        <begin position="248"/>
        <end position="269"/>
    </location>
</feature>
<keyword evidence="3 6" id="KW-0256">Endoplasmic reticulum</keyword>
<feature type="transmembrane region" description="Helical" evidence="6">
    <location>
        <begin position="153"/>
        <end position="172"/>
    </location>
</feature>
<evidence type="ECO:0000256" key="2">
    <source>
        <dbReference type="ARBA" id="ARBA00022692"/>
    </source>
</evidence>
<sequence length="329" mass="37466">MLRLSVLNKKTSTCRFTILPILEEIYSTMDTQSTDFDLMTDQVEGVGHEEIVPPRYDPDETPAINSTNPDFIPPPITPSHQTDITNPVVDTLNKGKTELKRGQQQAEDIITKTKKIIKQHWDQTRHSLIQIQKKVRETMPTQGSDLIYWRKPIQSGIVFGVSLSVIITFMFLSSLAAISFWSLAFLLIVGLYKMYNYVMATFVGRIQDDKFEAIFSPDVSISERRAQEIAHSIRINGTHLLQHARDLFLWKNLTNSVLFGLVLFVFFYIGLSMNALTFVLIGLIFGFTVPKIYQVYQVPIDRIAKQVLDQINQLLAKVTSKLPNKAKKA</sequence>
<keyword evidence="5 6" id="KW-0472">Membrane</keyword>
<evidence type="ECO:0000256" key="6">
    <source>
        <dbReference type="RuleBase" id="RU363132"/>
    </source>
</evidence>
<evidence type="ECO:0000313" key="8">
    <source>
        <dbReference type="EMBL" id="CAF1156484.1"/>
    </source>
</evidence>
<dbReference type="Gene3D" id="1.20.5.2480">
    <property type="match status" value="1"/>
</dbReference>
<dbReference type="GO" id="GO:0005789">
    <property type="term" value="C:endoplasmic reticulum membrane"/>
    <property type="evidence" value="ECO:0007669"/>
    <property type="project" value="UniProtKB-SubCell"/>
</dbReference>
<dbReference type="PANTHER" id="PTHR10994">
    <property type="entry name" value="RETICULON"/>
    <property type="match status" value="1"/>
</dbReference>
<proteinExistence type="predicted"/>
<evidence type="ECO:0000256" key="1">
    <source>
        <dbReference type="ARBA" id="ARBA00004477"/>
    </source>
</evidence>
<accession>A0A814T3F6</accession>
<dbReference type="OrthoDB" id="567788at2759"/>
<dbReference type="GO" id="GO:0009617">
    <property type="term" value="P:response to bacterium"/>
    <property type="evidence" value="ECO:0007669"/>
    <property type="project" value="InterPro"/>
</dbReference>
<dbReference type="AlphaFoldDB" id="A0A814T3F6"/>
<organism evidence="8 9">
    <name type="scientific">Adineta ricciae</name>
    <name type="common">Rotifer</name>
    <dbReference type="NCBI Taxonomy" id="249248"/>
    <lineage>
        <taxon>Eukaryota</taxon>
        <taxon>Metazoa</taxon>
        <taxon>Spiralia</taxon>
        <taxon>Gnathifera</taxon>
        <taxon>Rotifera</taxon>
        <taxon>Eurotatoria</taxon>
        <taxon>Bdelloidea</taxon>
        <taxon>Adinetida</taxon>
        <taxon>Adinetidae</taxon>
        <taxon>Adineta</taxon>
    </lineage>
</organism>
<protein>
    <recommendedName>
        <fullName evidence="6">Reticulon-like protein</fullName>
    </recommendedName>
</protein>
<keyword evidence="4 6" id="KW-1133">Transmembrane helix</keyword>
<feature type="transmembrane region" description="Helical" evidence="6">
    <location>
        <begin position="275"/>
        <end position="293"/>
    </location>
</feature>
<feature type="transmembrane region" description="Helical" evidence="6">
    <location>
        <begin position="178"/>
        <end position="195"/>
    </location>
</feature>